<feature type="region of interest" description="Disordered" evidence="4">
    <location>
        <begin position="37"/>
        <end position="78"/>
    </location>
</feature>
<evidence type="ECO:0000313" key="7">
    <source>
        <dbReference type="Proteomes" id="UP000311713"/>
    </source>
</evidence>
<dbReference type="EMBL" id="VDGT01000014">
    <property type="protein sequence ID" value="TNM28159.1"/>
    <property type="molecule type" value="Genomic_DNA"/>
</dbReference>
<dbReference type="EC" id="3.1.2.4" evidence="2"/>
<organism evidence="6 7">
    <name type="scientific">Streptomyces sedi</name>
    <dbReference type="NCBI Taxonomy" id="555059"/>
    <lineage>
        <taxon>Bacteria</taxon>
        <taxon>Bacillati</taxon>
        <taxon>Actinomycetota</taxon>
        <taxon>Actinomycetes</taxon>
        <taxon>Kitasatosporales</taxon>
        <taxon>Streptomycetaceae</taxon>
        <taxon>Streptomyces</taxon>
    </lineage>
</organism>
<sequence>MPHWSVDQCGIALTGQSTTGRWPDAQRRAWRTFSRRRAPTRARPLVAPRASADAPPIGGGLAPRGLLLPPGRSRALTRGRPGVRRFRQALPPGSWPPPRRSLFALTARAERSARTGPEAGRKDARVTRGEATPDAPEVLLTRRGRLGLVTLNRPRALNALNHAMVRRLTAALEAWAGDPEVAMVAITGAGERGLCAGGDIRAIHRDATSGAVDAGAASAAFWRDEYRLNALIARFPKPYVALMDGIVMGGGVGVSAHGDVRVVTERSRVAMPETGIGFTPDVGGTWLLAHAPGELGTHLALTGGEMTAGDALHCGFADHHVPSSALPALLADLADLAETPAERAVAAHATPAAPGALPEARAWIDACYAADDVAEIVARLRDRPEEAALRAASVLETRSPTSLKVTLGAVRRVRRLGLSLERALEAEYHVSRALLASPDLAEGVRAQVVDKDRSPRWRPATLDEVTEADVARYLTTPVDTPGLGLTST</sequence>
<dbReference type="NCBIfam" id="NF004127">
    <property type="entry name" value="PRK05617.1"/>
    <property type="match status" value="1"/>
</dbReference>
<reference evidence="6 7" key="1">
    <citation type="submission" date="2019-06" db="EMBL/GenBank/DDBJ databases">
        <title>Draft genome of Streptomyces sedi sp. JCM16909.</title>
        <authorList>
            <person name="Klykleung N."/>
            <person name="Tanasupawat S."/>
            <person name="Kudo T."/>
            <person name="Yuki M."/>
            <person name="Ohkuma M."/>
        </authorList>
    </citation>
    <scope>NUCLEOTIDE SEQUENCE [LARGE SCALE GENOMIC DNA]</scope>
    <source>
        <strain evidence="6 7">JCM 16909</strain>
    </source>
</reference>
<evidence type="ECO:0000256" key="3">
    <source>
        <dbReference type="ARBA" id="ARBA00022801"/>
    </source>
</evidence>
<keyword evidence="7" id="KW-1185">Reference proteome</keyword>
<proteinExistence type="predicted"/>
<evidence type="ECO:0000259" key="5">
    <source>
        <dbReference type="Pfam" id="PF16113"/>
    </source>
</evidence>
<comment type="caution">
    <text evidence="6">The sequence shown here is derived from an EMBL/GenBank/DDBJ whole genome shotgun (WGS) entry which is preliminary data.</text>
</comment>
<evidence type="ECO:0000256" key="2">
    <source>
        <dbReference type="ARBA" id="ARBA00011915"/>
    </source>
</evidence>
<protein>
    <recommendedName>
        <fullName evidence="2">3-hydroxyisobutyryl-CoA hydrolase</fullName>
        <ecNumber evidence="2">3.1.2.4</ecNumber>
    </recommendedName>
</protein>
<name>A0A5C4UZ80_9ACTN</name>
<feature type="domain" description="Enoyl-CoA hydratase/isomerase" evidence="5">
    <location>
        <begin position="147"/>
        <end position="474"/>
    </location>
</feature>
<dbReference type="InterPro" id="IPR029045">
    <property type="entry name" value="ClpP/crotonase-like_dom_sf"/>
</dbReference>
<dbReference type="GO" id="GO:0016853">
    <property type="term" value="F:isomerase activity"/>
    <property type="evidence" value="ECO:0007669"/>
    <property type="project" value="UniProtKB-KW"/>
</dbReference>
<dbReference type="SUPFAM" id="SSF52096">
    <property type="entry name" value="ClpP/crotonase"/>
    <property type="match status" value="1"/>
</dbReference>
<dbReference type="Proteomes" id="UP000311713">
    <property type="component" value="Unassembled WGS sequence"/>
</dbReference>
<gene>
    <name evidence="6" type="ORF">FH715_18530</name>
</gene>
<dbReference type="PANTHER" id="PTHR43176:SF3">
    <property type="entry name" value="3-HYDROXYISOBUTYRYL-COA HYDROLASE, MITOCHONDRIAL"/>
    <property type="match status" value="1"/>
</dbReference>
<dbReference type="InterPro" id="IPR045004">
    <property type="entry name" value="ECH_dom"/>
</dbReference>
<dbReference type="OrthoDB" id="9790967at2"/>
<dbReference type="GO" id="GO:0005829">
    <property type="term" value="C:cytosol"/>
    <property type="evidence" value="ECO:0007669"/>
    <property type="project" value="TreeGrafter"/>
</dbReference>
<keyword evidence="6" id="KW-0413">Isomerase</keyword>
<evidence type="ECO:0000256" key="4">
    <source>
        <dbReference type="SAM" id="MobiDB-lite"/>
    </source>
</evidence>
<evidence type="ECO:0000256" key="1">
    <source>
        <dbReference type="ARBA" id="ARBA00001709"/>
    </source>
</evidence>
<feature type="compositionally biased region" description="Low complexity" evidence="4">
    <location>
        <begin position="63"/>
        <end position="74"/>
    </location>
</feature>
<dbReference type="InterPro" id="IPR032259">
    <property type="entry name" value="HIBYL-CoA-H"/>
</dbReference>
<accession>A0A5C4UZ80</accession>
<dbReference type="PANTHER" id="PTHR43176">
    <property type="entry name" value="3-HYDROXYISOBUTYRYL-COA HYDROLASE-RELATED"/>
    <property type="match status" value="1"/>
</dbReference>
<dbReference type="GO" id="GO:0006574">
    <property type="term" value="P:L-valine catabolic process"/>
    <property type="evidence" value="ECO:0007669"/>
    <property type="project" value="TreeGrafter"/>
</dbReference>
<feature type="region of interest" description="Disordered" evidence="4">
    <location>
        <begin position="109"/>
        <end position="130"/>
    </location>
</feature>
<dbReference type="Pfam" id="PF16113">
    <property type="entry name" value="ECH_2"/>
    <property type="match status" value="1"/>
</dbReference>
<dbReference type="CDD" id="cd06558">
    <property type="entry name" value="crotonase-like"/>
    <property type="match status" value="1"/>
</dbReference>
<comment type="catalytic activity">
    <reaction evidence="1">
        <text>3-hydroxy-2-methylpropanoyl-CoA + H2O = 3-hydroxy-2-methylpropanoate + CoA + H(+)</text>
        <dbReference type="Rhea" id="RHEA:20888"/>
        <dbReference type="ChEBI" id="CHEBI:11805"/>
        <dbReference type="ChEBI" id="CHEBI:15377"/>
        <dbReference type="ChEBI" id="CHEBI:15378"/>
        <dbReference type="ChEBI" id="CHEBI:57287"/>
        <dbReference type="ChEBI" id="CHEBI:57340"/>
        <dbReference type="EC" id="3.1.2.4"/>
    </reaction>
</comment>
<keyword evidence="3" id="KW-0378">Hydrolase</keyword>
<dbReference type="GO" id="GO:0003860">
    <property type="term" value="F:3-hydroxyisobutyryl-CoA hydrolase activity"/>
    <property type="evidence" value="ECO:0007669"/>
    <property type="project" value="UniProtKB-EC"/>
</dbReference>
<dbReference type="AlphaFoldDB" id="A0A5C4UZ80"/>
<dbReference type="Gene3D" id="3.90.226.10">
    <property type="entry name" value="2-enoyl-CoA Hydratase, Chain A, domain 1"/>
    <property type="match status" value="1"/>
</dbReference>
<feature type="compositionally biased region" description="Basic and acidic residues" evidence="4">
    <location>
        <begin position="109"/>
        <end position="128"/>
    </location>
</feature>
<evidence type="ECO:0000313" key="6">
    <source>
        <dbReference type="EMBL" id="TNM28159.1"/>
    </source>
</evidence>